<keyword evidence="1" id="KW-0675">Receptor</keyword>
<name>A0A8S5RAY5_9VIRU</name>
<reference evidence="1" key="1">
    <citation type="journal article" date="2021" name="Proc. Natl. Acad. Sci. U.S.A.">
        <title>A Catalog of Tens of Thousands of Viruses from Human Metagenomes Reveals Hidden Associations with Chronic Diseases.</title>
        <authorList>
            <person name="Tisza M.J."/>
            <person name="Buck C.B."/>
        </authorList>
    </citation>
    <scope>NUCLEOTIDE SEQUENCE</scope>
    <source>
        <strain evidence="1">CtRTq15</strain>
    </source>
</reference>
<sequence>MNFIQYIKQAWKAGTSGGTPISPDRLNHMEDGIKNNNDMISELNNNTTTTYENAIITYAPALALVNIMPAKLTNTVAIRSWTTVATLPKEYRPSKTIKFPVTVYNPAGFVAYGQLTPNGALQIYSDTEIEANQGQTYYNFTYFI</sequence>
<evidence type="ECO:0000313" key="1">
    <source>
        <dbReference type="EMBL" id="DAE28315.1"/>
    </source>
</evidence>
<organism evidence="1">
    <name type="scientific">virus sp. ctRTq15</name>
    <dbReference type="NCBI Taxonomy" id="2828253"/>
    <lineage>
        <taxon>Viruses</taxon>
    </lineage>
</organism>
<accession>A0A8S5RAY5</accession>
<dbReference type="EMBL" id="BK059084">
    <property type="protein sequence ID" value="DAE28315.1"/>
    <property type="molecule type" value="Genomic_DNA"/>
</dbReference>
<proteinExistence type="predicted"/>
<protein>
    <submittedName>
        <fullName evidence="1">Receptor binding protein</fullName>
    </submittedName>
</protein>